<dbReference type="InterPro" id="IPR000524">
    <property type="entry name" value="Tscrpt_reg_HTH_GntR"/>
</dbReference>
<dbReference type="Gene3D" id="1.20.120.530">
    <property type="entry name" value="GntR ligand-binding domain-like"/>
    <property type="match status" value="1"/>
</dbReference>
<dbReference type="Gene3D" id="1.10.10.10">
    <property type="entry name" value="Winged helix-like DNA-binding domain superfamily/Winged helix DNA-binding domain"/>
    <property type="match status" value="1"/>
</dbReference>
<dbReference type="SUPFAM" id="SSF46785">
    <property type="entry name" value="Winged helix' DNA-binding domain"/>
    <property type="match status" value="1"/>
</dbReference>
<dbReference type="InterPro" id="IPR036388">
    <property type="entry name" value="WH-like_DNA-bd_sf"/>
</dbReference>
<dbReference type="PANTHER" id="PTHR43537:SF24">
    <property type="entry name" value="GLUCONATE OPERON TRANSCRIPTIONAL REPRESSOR"/>
    <property type="match status" value="1"/>
</dbReference>
<dbReference type="Pfam" id="PF07729">
    <property type="entry name" value="FCD"/>
    <property type="match status" value="1"/>
</dbReference>
<accession>A0ABR8RA65</accession>
<gene>
    <name evidence="5" type="ORF">H9650_10625</name>
</gene>
<keyword evidence="6" id="KW-1185">Reference proteome</keyword>
<evidence type="ECO:0000256" key="3">
    <source>
        <dbReference type="ARBA" id="ARBA00023163"/>
    </source>
</evidence>
<dbReference type="Pfam" id="PF00392">
    <property type="entry name" value="GntR"/>
    <property type="match status" value="1"/>
</dbReference>
<dbReference type="Proteomes" id="UP000640786">
    <property type="component" value="Unassembled WGS sequence"/>
</dbReference>
<dbReference type="SUPFAM" id="SSF48008">
    <property type="entry name" value="GntR ligand-binding domain-like"/>
    <property type="match status" value="1"/>
</dbReference>
<sequence length="214" mass="24786">METIMNKRQYAYKVIRTRIVDGTYTPGQRIVINQIAKEVGSSHIPVREAIHQLESEQLLEFRPNVGAIVKGIDNRLYQESLEVLALLEGYATSISATNITAHGLSKLKEINLEMQTMLENYELDKLGSLNREFHFHIYSFCPNQLLINNIEETWGRLDIVRQAGFTFYPKRTPQSIEEHAYLIKLMECNASSLQIEEYARNHKLKTLEAFKQRN</sequence>
<evidence type="ECO:0000259" key="4">
    <source>
        <dbReference type="PROSITE" id="PS50949"/>
    </source>
</evidence>
<dbReference type="InterPro" id="IPR011711">
    <property type="entry name" value="GntR_C"/>
</dbReference>
<evidence type="ECO:0000313" key="5">
    <source>
        <dbReference type="EMBL" id="MBD7944570.1"/>
    </source>
</evidence>
<evidence type="ECO:0000256" key="1">
    <source>
        <dbReference type="ARBA" id="ARBA00023015"/>
    </source>
</evidence>
<name>A0ABR8RA65_9BACI</name>
<proteinExistence type="predicted"/>
<dbReference type="InterPro" id="IPR008920">
    <property type="entry name" value="TF_FadR/GntR_C"/>
</dbReference>
<keyword evidence="1" id="KW-0805">Transcription regulation</keyword>
<dbReference type="EMBL" id="JACSQO010000004">
    <property type="protein sequence ID" value="MBD7944570.1"/>
    <property type="molecule type" value="Genomic_DNA"/>
</dbReference>
<feature type="domain" description="HTH gntR-type" evidence="4">
    <location>
        <begin position="5"/>
        <end position="72"/>
    </location>
</feature>
<organism evidence="5 6">
    <name type="scientific">Psychrobacillus faecigallinarum</name>
    <dbReference type="NCBI Taxonomy" id="2762235"/>
    <lineage>
        <taxon>Bacteria</taxon>
        <taxon>Bacillati</taxon>
        <taxon>Bacillota</taxon>
        <taxon>Bacilli</taxon>
        <taxon>Bacillales</taxon>
        <taxon>Bacillaceae</taxon>
        <taxon>Psychrobacillus</taxon>
    </lineage>
</organism>
<comment type="caution">
    <text evidence="5">The sequence shown here is derived from an EMBL/GenBank/DDBJ whole genome shotgun (WGS) entry which is preliminary data.</text>
</comment>
<reference evidence="5 6" key="1">
    <citation type="submission" date="2020-08" db="EMBL/GenBank/DDBJ databases">
        <title>A Genomic Blueprint of the Chicken Gut Microbiome.</title>
        <authorList>
            <person name="Gilroy R."/>
            <person name="Ravi A."/>
            <person name="Getino M."/>
            <person name="Pursley I."/>
            <person name="Horton D.L."/>
            <person name="Alikhan N.-F."/>
            <person name="Baker D."/>
            <person name="Gharbi K."/>
            <person name="Hall N."/>
            <person name="Watson M."/>
            <person name="Adriaenssens E.M."/>
            <person name="Foster-Nyarko E."/>
            <person name="Jarju S."/>
            <person name="Secka A."/>
            <person name="Antonio M."/>
            <person name="Oren A."/>
            <person name="Chaudhuri R."/>
            <person name="La Ragione R.M."/>
            <person name="Hildebrand F."/>
            <person name="Pallen M.J."/>
        </authorList>
    </citation>
    <scope>NUCLEOTIDE SEQUENCE [LARGE SCALE GENOMIC DNA]</scope>
    <source>
        <strain evidence="5 6">Sa2BUA9</strain>
    </source>
</reference>
<dbReference type="PROSITE" id="PS50949">
    <property type="entry name" value="HTH_GNTR"/>
    <property type="match status" value="1"/>
</dbReference>
<dbReference type="InterPro" id="IPR036390">
    <property type="entry name" value="WH_DNA-bd_sf"/>
</dbReference>
<keyword evidence="3" id="KW-0804">Transcription</keyword>
<evidence type="ECO:0000313" key="6">
    <source>
        <dbReference type="Proteomes" id="UP000640786"/>
    </source>
</evidence>
<dbReference type="SMART" id="SM00345">
    <property type="entry name" value="HTH_GNTR"/>
    <property type="match status" value="1"/>
</dbReference>
<dbReference type="PANTHER" id="PTHR43537">
    <property type="entry name" value="TRANSCRIPTIONAL REGULATOR, GNTR FAMILY"/>
    <property type="match status" value="1"/>
</dbReference>
<dbReference type="CDD" id="cd07377">
    <property type="entry name" value="WHTH_GntR"/>
    <property type="match status" value="1"/>
</dbReference>
<protein>
    <submittedName>
        <fullName evidence="5">GntR family transcriptional regulator</fullName>
    </submittedName>
</protein>
<keyword evidence="2" id="KW-0238">DNA-binding</keyword>
<evidence type="ECO:0000256" key="2">
    <source>
        <dbReference type="ARBA" id="ARBA00023125"/>
    </source>
</evidence>